<dbReference type="EMBL" id="GAIX01000410">
    <property type="protein sequence ID" value="JAA92150.1"/>
    <property type="molecule type" value="Transcribed_RNA"/>
</dbReference>
<evidence type="ECO:0000313" key="1">
    <source>
        <dbReference type="EMBL" id="JAA92150.1"/>
    </source>
</evidence>
<dbReference type="AlphaFoldDB" id="S4PRY2"/>
<accession>S4PRY2</accession>
<name>S4PRY2_9NEOP</name>
<reference evidence="1" key="2">
    <citation type="submission" date="2013-05" db="EMBL/GenBank/DDBJ databases">
        <authorList>
            <person name="Carter J.-M."/>
            <person name="Baker S.C."/>
            <person name="Pink R."/>
            <person name="Carter D.R.F."/>
            <person name="Collins A."/>
            <person name="Tomlin J."/>
            <person name="Gibbs M."/>
            <person name="Breuker C.J."/>
        </authorList>
    </citation>
    <scope>NUCLEOTIDE SEQUENCE</scope>
    <source>
        <tissue evidence="1">Ovary</tissue>
    </source>
</reference>
<organism evidence="1">
    <name type="scientific">Pararge aegeria</name>
    <name type="common">speckled wood butterfly</name>
    <dbReference type="NCBI Taxonomy" id="116150"/>
    <lineage>
        <taxon>Eukaryota</taxon>
        <taxon>Metazoa</taxon>
        <taxon>Ecdysozoa</taxon>
        <taxon>Arthropoda</taxon>
        <taxon>Hexapoda</taxon>
        <taxon>Insecta</taxon>
        <taxon>Pterygota</taxon>
        <taxon>Neoptera</taxon>
        <taxon>Endopterygota</taxon>
        <taxon>Lepidoptera</taxon>
        <taxon>Glossata</taxon>
        <taxon>Ditrysia</taxon>
        <taxon>Papilionoidea</taxon>
        <taxon>Nymphalidae</taxon>
        <taxon>Satyrinae</taxon>
        <taxon>Satyrini</taxon>
        <taxon>Parargina</taxon>
        <taxon>Pararge</taxon>
    </lineage>
</organism>
<reference evidence="1" key="1">
    <citation type="journal article" date="2013" name="BMC Genomics">
        <title>Unscrambling butterfly oogenesis.</title>
        <authorList>
            <person name="Carter J.M."/>
            <person name="Baker S.C."/>
            <person name="Pink R."/>
            <person name="Carter D.R."/>
            <person name="Collins A."/>
            <person name="Tomlin J."/>
            <person name="Gibbs M."/>
            <person name="Breuker C.J."/>
        </authorList>
    </citation>
    <scope>NUCLEOTIDE SEQUENCE</scope>
    <source>
        <tissue evidence="1">Ovary</tissue>
    </source>
</reference>
<proteinExistence type="predicted"/>
<sequence>MLSHSPYIHTGYNMLSNRQHRTSFKFVYSLYYNKYKSLVLTCCTKAIKTMFSDLSCFQSTYSQSSSASTHIMLYLLSLQRKKKYLK</sequence>
<protein>
    <submittedName>
        <fullName evidence="1">Uncharacterized protein</fullName>
    </submittedName>
</protein>